<protein>
    <submittedName>
        <fullName evidence="7">Carboxypeptidase C (Cathepsin A)</fullName>
    </submittedName>
</protein>
<keyword evidence="4" id="KW-0378">Hydrolase</keyword>
<dbReference type="AlphaFoldDB" id="A0A1M7ZAQ8"/>
<organism evidence="7 8">
    <name type="scientific">Algoriphagus zhangzhouensis</name>
    <dbReference type="NCBI Taxonomy" id="1073327"/>
    <lineage>
        <taxon>Bacteria</taxon>
        <taxon>Pseudomonadati</taxon>
        <taxon>Bacteroidota</taxon>
        <taxon>Cytophagia</taxon>
        <taxon>Cytophagales</taxon>
        <taxon>Cyclobacteriaceae</taxon>
        <taxon>Algoriphagus</taxon>
    </lineage>
</organism>
<proteinExistence type="predicted"/>
<evidence type="ECO:0000313" key="8">
    <source>
        <dbReference type="Proteomes" id="UP000184609"/>
    </source>
</evidence>
<dbReference type="PANTHER" id="PTHR11802:SF3">
    <property type="entry name" value="RETINOID-INDUCIBLE SERINE CARBOXYPEPTIDASE"/>
    <property type="match status" value="1"/>
</dbReference>
<gene>
    <name evidence="7" type="ORF">SAMN04488108_1743</name>
</gene>
<dbReference type="Proteomes" id="UP000184609">
    <property type="component" value="Unassembled WGS sequence"/>
</dbReference>
<name>A0A1M7ZAQ8_9BACT</name>
<evidence type="ECO:0000256" key="1">
    <source>
        <dbReference type="ARBA" id="ARBA00022645"/>
    </source>
</evidence>
<keyword evidence="8" id="KW-1185">Reference proteome</keyword>
<feature type="signal peptide" evidence="6">
    <location>
        <begin position="1"/>
        <end position="32"/>
    </location>
</feature>
<evidence type="ECO:0000256" key="2">
    <source>
        <dbReference type="ARBA" id="ARBA00022670"/>
    </source>
</evidence>
<accession>A0A1M7ZAQ8</accession>
<dbReference type="Pfam" id="PF00450">
    <property type="entry name" value="Peptidase_S10"/>
    <property type="match status" value="1"/>
</dbReference>
<sequence length="514" mass="58101">MEQNFTKNQMQNMKSKFIFLFCLIGIIYQSQAQDTVEIPDSPRTFVTQHSGTFHGQKVNYKAIVKETFLKNSKGEKSASMWSTSYLRDGVDPKYRPVTFIFNGGPGSASIWLHMGFFGPKVVKVDSKAESDDGAAPYQLVDNTEALLDISDLVFIDPIGTGFSKVIGNGKNEDYWGLNEDAESIAQFIRIWLRENKRWQSPKFLAGESFGTTRAAKLAEVLEGDGQSVSLNGIILISQALDYQGSSSWQDNLISNFTYLPSMAVTARYHGKAGEGKSIEDFAQEARDFAYNEYLPSIFKGELQTESEKDAIAEKLAYFTGLDKTYILQSDNSILMHRFKKELLKDEGKAIGTLDGRFAAVETDQVAEGPVLGDPSDYMTEGAYTASFNQYLLDDLSVDLEDPYLSSNGQIGSAWRWRPVPDGRYWEPTYVSTARSLSEVMHRNTSLKVMVANGYYDLITPFFDAEYTFARHDFPQERIEMKYYEAGHMMYNRQEDFDALSQDIRSFLEDVLKKD</sequence>
<evidence type="ECO:0000256" key="3">
    <source>
        <dbReference type="ARBA" id="ARBA00022729"/>
    </source>
</evidence>
<dbReference type="PANTHER" id="PTHR11802">
    <property type="entry name" value="SERINE PROTEASE FAMILY S10 SERINE CARBOXYPEPTIDASE"/>
    <property type="match status" value="1"/>
</dbReference>
<keyword evidence="2" id="KW-0645">Protease</keyword>
<evidence type="ECO:0000256" key="6">
    <source>
        <dbReference type="SAM" id="SignalP"/>
    </source>
</evidence>
<dbReference type="GO" id="GO:0004185">
    <property type="term" value="F:serine-type carboxypeptidase activity"/>
    <property type="evidence" value="ECO:0007669"/>
    <property type="project" value="InterPro"/>
</dbReference>
<feature type="chain" id="PRO_5013178658" evidence="6">
    <location>
        <begin position="33"/>
        <end position="514"/>
    </location>
</feature>
<dbReference type="STRING" id="1073327.SAMN04488108_1743"/>
<dbReference type="EMBL" id="FRXN01000002">
    <property type="protein sequence ID" value="SHO61974.1"/>
    <property type="molecule type" value="Genomic_DNA"/>
</dbReference>
<dbReference type="GO" id="GO:0006508">
    <property type="term" value="P:proteolysis"/>
    <property type="evidence" value="ECO:0007669"/>
    <property type="project" value="UniProtKB-KW"/>
</dbReference>
<keyword evidence="3 6" id="KW-0732">Signal</keyword>
<dbReference type="SUPFAM" id="SSF53474">
    <property type="entry name" value="alpha/beta-Hydrolases"/>
    <property type="match status" value="1"/>
</dbReference>
<reference evidence="8" key="1">
    <citation type="submission" date="2016-12" db="EMBL/GenBank/DDBJ databases">
        <authorList>
            <person name="Varghese N."/>
            <person name="Submissions S."/>
        </authorList>
    </citation>
    <scope>NUCLEOTIDE SEQUENCE [LARGE SCALE GENOMIC DNA]</scope>
    <source>
        <strain evidence="8">DSM 25035</strain>
    </source>
</reference>
<keyword evidence="5" id="KW-0325">Glycoprotein</keyword>
<dbReference type="Gene3D" id="3.40.50.1820">
    <property type="entry name" value="alpha/beta hydrolase"/>
    <property type="match status" value="1"/>
</dbReference>
<keyword evidence="1 7" id="KW-0121">Carboxypeptidase</keyword>
<evidence type="ECO:0000256" key="5">
    <source>
        <dbReference type="ARBA" id="ARBA00023180"/>
    </source>
</evidence>
<dbReference type="InterPro" id="IPR001563">
    <property type="entry name" value="Peptidase_S10"/>
</dbReference>
<dbReference type="InterPro" id="IPR029058">
    <property type="entry name" value="AB_hydrolase_fold"/>
</dbReference>
<evidence type="ECO:0000256" key="4">
    <source>
        <dbReference type="ARBA" id="ARBA00022801"/>
    </source>
</evidence>
<evidence type="ECO:0000313" key="7">
    <source>
        <dbReference type="EMBL" id="SHO61974.1"/>
    </source>
</evidence>